<accession>A0A7R7DV07</accession>
<gene>
    <name evidence="3" type="ORF">Athai_58550</name>
</gene>
<dbReference type="EMBL" id="AP023355">
    <property type="protein sequence ID" value="BCJ38352.1"/>
    <property type="molecule type" value="Genomic_DNA"/>
</dbReference>
<keyword evidence="2" id="KW-0812">Transmembrane</keyword>
<keyword evidence="4" id="KW-1185">Reference proteome</keyword>
<evidence type="ECO:0000313" key="3">
    <source>
        <dbReference type="EMBL" id="BCJ38352.1"/>
    </source>
</evidence>
<feature type="region of interest" description="Disordered" evidence="1">
    <location>
        <begin position="34"/>
        <end position="55"/>
    </location>
</feature>
<dbReference type="RefSeq" id="WP_203964403.1">
    <property type="nucleotide sequence ID" value="NZ_AP023355.1"/>
</dbReference>
<keyword evidence="2" id="KW-1133">Transmembrane helix</keyword>
<reference evidence="3 4" key="1">
    <citation type="submission" date="2020-08" db="EMBL/GenBank/DDBJ databases">
        <title>Whole genome shotgun sequence of Actinocatenispora thailandica NBRC 105041.</title>
        <authorList>
            <person name="Komaki H."/>
            <person name="Tamura T."/>
        </authorList>
    </citation>
    <scope>NUCLEOTIDE SEQUENCE [LARGE SCALE GENOMIC DNA]</scope>
    <source>
        <strain evidence="3 4">NBRC 105041</strain>
    </source>
</reference>
<name>A0A7R7DV07_9ACTN</name>
<evidence type="ECO:0000256" key="1">
    <source>
        <dbReference type="SAM" id="MobiDB-lite"/>
    </source>
</evidence>
<organism evidence="3 4">
    <name type="scientific">Actinocatenispora thailandica</name>
    <dbReference type="NCBI Taxonomy" id="227318"/>
    <lineage>
        <taxon>Bacteria</taxon>
        <taxon>Bacillati</taxon>
        <taxon>Actinomycetota</taxon>
        <taxon>Actinomycetes</taxon>
        <taxon>Micromonosporales</taxon>
        <taxon>Micromonosporaceae</taxon>
        <taxon>Actinocatenispora</taxon>
    </lineage>
</organism>
<dbReference type="KEGG" id="atl:Athai_58550"/>
<dbReference type="Proteomes" id="UP000611640">
    <property type="component" value="Chromosome"/>
</dbReference>
<protein>
    <submittedName>
        <fullName evidence="3">Uncharacterized protein</fullName>
    </submittedName>
</protein>
<keyword evidence="2" id="KW-0472">Membrane</keyword>
<evidence type="ECO:0000256" key="2">
    <source>
        <dbReference type="SAM" id="Phobius"/>
    </source>
</evidence>
<evidence type="ECO:0000313" key="4">
    <source>
        <dbReference type="Proteomes" id="UP000611640"/>
    </source>
</evidence>
<dbReference type="AlphaFoldDB" id="A0A7R7DV07"/>
<feature type="transmembrane region" description="Helical" evidence="2">
    <location>
        <begin position="6"/>
        <end position="29"/>
    </location>
</feature>
<sequence length="93" mass="9804">MDAATYAAAICAAFLVGVLALGALAVYLLDRATSRRGRATSRRGRESSRRGRAVGRLRDPYAEAQALAARRRAGHVGRARVPVVAGRGGSPWS</sequence>
<proteinExistence type="predicted"/>